<protein>
    <submittedName>
        <fullName evidence="14">Phosphoglycerol transferase MdoB</fullName>
    </submittedName>
</protein>
<evidence type="ECO:0000313" key="14">
    <source>
        <dbReference type="EMBL" id="SMG50532.1"/>
    </source>
</evidence>
<keyword evidence="7 8" id="KW-0472">Membrane</keyword>
<gene>
    <name evidence="14" type="ORF">SAMN06295960_3131</name>
</gene>
<comment type="subcellular location">
    <subcellularLocation>
        <location evidence="1">Cell membrane</location>
        <topology evidence="1">Multi-pass membrane protein</topology>
    </subcellularLocation>
</comment>
<dbReference type="PIRSF" id="PIRSF005091">
    <property type="entry name" value="Mmb_sulf_HI1246"/>
    <property type="match status" value="1"/>
</dbReference>
<feature type="transmembrane region" description="Helical" evidence="12">
    <location>
        <begin position="36"/>
        <end position="56"/>
    </location>
</feature>
<feature type="transmembrane region" description="Helical" evidence="12">
    <location>
        <begin position="63"/>
        <end position="81"/>
    </location>
</feature>
<dbReference type="InterPro" id="IPR012160">
    <property type="entry name" value="LtaS-like"/>
</dbReference>
<feature type="active site" evidence="9">
    <location>
        <position position="273"/>
    </location>
</feature>
<feature type="binding site" evidence="11">
    <location>
        <position position="273"/>
    </location>
    <ligand>
        <name>Mn(2+)</name>
        <dbReference type="ChEBI" id="CHEBI:29035"/>
    </ligand>
</feature>
<dbReference type="SUPFAM" id="SSF53649">
    <property type="entry name" value="Alkaline phosphatase-like"/>
    <property type="match status" value="1"/>
</dbReference>
<feature type="transmembrane region" description="Helical" evidence="12">
    <location>
        <begin position="140"/>
        <end position="158"/>
    </location>
</feature>
<comment type="similarity">
    <text evidence="3 8">Belongs to the LTA synthase family.</text>
</comment>
<comment type="pathway">
    <text evidence="2">Cell wall biogenesis; lipoteichoic acid biosynthesis.</text>
</comment>
<dbReference type="STRING" id="1852522.SAMN06295960_3131"/>
<evidence type="ECO:0000259" key="13">
    <source>
        <dbReference type="Pfam" id="PF00884"/>
    </source>
</evidence>
<feature type="transmembrane region" description="Helical" evidence="12">
    <location>
        <begin position="12"/>
        <end position="30"/>
    </location>
</feature>
<dbReference type="GO" id="GO:0016740">
    <property type="term" value="F:transferase activity"/>
    <property type="evidence" value="ECO:0007669"/>
    <property type="project" value="UniProtKB-KW"/>
</dbReference>
<dbReference type="EMBL" id="FXAZ01000004">
    <property type="protein sequence ID" value="SMG50532.1"/>
    <property type="molecule type" value="Genomic_DNA"/>
</dbReference>
<feature type="transmembrane region" description="Helical" evidence="12">
    <location>
        <begin position="110"/>
        <end position="128"/>
    </location>
</feature>
<evidence type="ECO:0000256" key="12">
    <source>
        <dbReference type="SAM" id="Phobius"/>
    </source>
</evidence>
<evidence type="ECO:0000256" key="1">
    <source>
        <dbReference type="ARBA" id="ARBA00004651"/>
    </source>
</evidence>
<dbReference type="RefSeq" id="WP_085495573.1">
    <property type="nucleotide sequence ID" value="NZ_FXAZ01000004.1"/>
</dbReference>
<dbReference type="InterPro" id="IPR000917">
    <property type="entry name" value="Sulfatase_N"/>
</dbReference>
<evidence type="ECO:0000256" key="8">
    <source>
        <dbReference type="PIRNR" id="PIRNR005091"/>
    </source>
</evidence>
<evidence type="ECO:0000256" key="9">
    <source>
        <dbReference type="PIRSR" id="PIRSR005091-1"/>
    </source>
</evidence>
<evidence type="ECO:0000256" key="5">
    <source>
        <dbReference type="ARBA" id="ARBA00022692"/>
    </source>
</evidence>
<dbReference type="Gene3D" id="3.30.1120.170">
    <property type="match status" value="1"/>
</dbReference>
<dbReference type="Proteomes" id="UP000193834">
    <property type="component" value="Unassembled WGS sequence"/>
</dbReference>
<feature type="binding site" evidence="11">
    <location>
        <position position="449"/>
    </location>
    <ligand>
        <name>Mn(2+)</name>
        <dbReference type="ChEBI" id="CHEBI:29035"/>
    </ligand>
</feature>
<proteinExistence type="inferred from homology"/>
<dbReference type="AlphaFoldDB" id="A0A1X7LB91"/>
<evidence type="ECO:0000256" key="4">
    <source>
        <dbReference type="ARBA" id="ARBA00022475"/>
    </source>
</evidence>
<feature type="binding site" evidence="11">
    <location>
        <position position="231"/>
    </location>
    <ligand>
        <name>Mn(2+)</name>
        <dbReference type="ChEBI" id="CHEBI:29035"/>
    </ligand>
</feature>
<evidence type="ECO:0000256" key="2">
    <source>
        <dbReference type="ARBA" id="ARBA00004936"/>
    </source>
</evidence>
<feature type="binding site" evidence="10">
    <location>
        <position position="389"/>
    </location>
    <ligand>
        <name>substrate</name>
    </ligand>
</feature>
<keyword evidence="10" id="KW-0464">Manganese</keyword>
<accession>A0A1X7LB91</accession>
<evidence type="ECO:0000256" key="7">
    <source>
        <dbReference type="ARBA" id="ARBA00023136"/>
    </source>
</evidence>
<keyword evidence="4 8" id="KW-1003">Cell membrane</keyword>
<evidence type="ECO:0000256" key="6">
    <source>
        <dbReference type="ARBA" id="ARBA00022989"/>
    </source>
</evidence>
<dbReference type="OrthoDB" id="5901192at2"/>
<keyword evidence="10" id="KW-0479">Metal-binding</keyword>
<dbReference type="PANTHER" id="PTHR47371:SF3">
    <property type="entry name" value="PHOSPHOGLYCEROL TRANSFERASE I"/>
    <property type="match status" value="1"/>
</dbReference>
<sequence>MENKQQWPVTYLLYGAVVFLLKLLFVNMQLFDAISFGGLLSDLGILIILLVLGWILHVPLKGYYIGLSALMSFIWLATLMYNDYYGSIVTTDALNQAGQLGEVQSSVFALFHWSYLLLIADLIIVAFIRWKRPNSGWSARWLAAVICAVLVVPVVWNINHHQGILNERAQAEQMGVLSYQLQHMFVDEAELEELPAETAKAELQSLRAPASQPLQYNGAAQDSDVIVIQVEAMQRFPVGLSLEGVELTPNLNALMQDSLFFNRIYQQIGKGNTSDAEFMMNTSIYPTGHTPMAEYVGGSKVPSLPHLLKEHGYESVTFHTNDVSFWSRDKMYPALGFDRYYDKSYFGTEDKIAFSASDEVLFDKSFEVLKELADKDQKFYANIITMSSHHPFEIPADKPQLQLPASIKDTSVGKYLNAMHYADYAIGKFIQELKDAGMWENTTLLIYGDHYGLQLPQPADQAAIEEVLGRPYDDKLDAFNIPFILHAPGVKPAVMDIVGGQVDFMPTLINLLGLTEQANPMFGEDLLNHENNLIGNRFYAPSGTFMNNEVLYVPGADFASGSAKRVADQSPVDPAPYQTDYEKVLKLMELSDRYIYTVVKESN</sequence>
<name>A0A1X7LB91_9BACL</name>
<dbReference type="GO" id="GO:0046872">
    <property type="term" value="F:metal ion binding"/>
    <property type="evidence" value="ECO:0007669"/>
    <property type="project" value="UniProtKB-KW"/>
</dbReference>
<reference evidence="14 15" key="1">
    <citation type="submission" date="2017-04" db="EMBL/GenBank/DDBJ databases">
        <authorList>
            <person name="Afonso C.L."/>
            <person name="Miller P.J."/>
            <person name="Scott M.A."/>
            <person name="Spackman E."/>
            <person name="Goraichik I."/>
            <person name="Dimitrov K.M."/>
            <person name="Suarez D.L."/>
            <person name="Swayne D.E."/>
        </authorList>
    </citation>
    <scope>NUCLEOTIDE SEQUENCE [LARGE SCALE GENOMIC DNA]</scope>
    <source>
        <strain evidence="14 15">11</strain>
    </source>
</reference>
<feature type="binding site" evidence="11">
    <location>
        <position position="450"/>
    </location>
    <ligand>
        <name>Mn(2+)</name>
        <dbReference type="ChEBI" id="CHEBI:29035"/>
    </ligand>
</feature>
<keyword evidence="5 12" id="KW-0812">Transmembrane</keyword>
<dbReference type="Pfam" id="PF00884">
    <property type="entry name" value="Sulfatase"/>
    <property type="match status" value="1"/>
</dbReference>
<dbReference type="Gene3D" id="3.40.720.10">
    <property type="entry name" value="Alkaline Phosphatase, subunit A"/>
    <property type="match status" value="1"/>
</dbReference>
<dbReference type="CDD" id="cd16015">
    <property type="entry name" value="LTA_synthase"/>
    <property type="match status" value="1"/>
</dbReference>
<evidence type="ECO:0000256" key="10">
    <source>
        <dbReference type="PIRSR" id="PIRSR005091-2"/>
    </source>
</evidence>
<dbReference type="InterPro" id="IPR017850">
    <property type="entry name" value="Alkaline_phosphatase_core_sf"/>
</dbReference>
<dbReference type="PANTHER" id="PTHR47371">
    <property type="entry name" value="LIPOTEICHOIC ACID SYNTHASE"/>
    <property type="match status" value="1"/>
</dbReference>
<evidence type="ECO:0000256" key="11">
    <source>
        <dbReference type="PIRSR" id="PIRSR005091-3"/>
    </source>
</evidence>
<evidence type="ECO:0000313" key="15">
    <source>
        <dbReference type="Proteomes" id="UP000193834"/>
    </source>
</evidence>
<dbReference type="InterPro" id="IPR050448">
    <property type="entry name" value="OpgB/LTA_synthase_biosynth"/>
</dbReference>
<keyword evidence="14" id="KW-0808">Transferase</keyword>
<keyword evidence="6 12" id="KW-1133">Transmembrane helix</keyword>
<evidence type="ECO:0000256" key="3">
    <source>
        <dbReference type="ARBA" id="ARBA00009983"/>
    </source>
</evidence>
<feature type="domain" description="Sulfatase N-terminal" evidence="13">
    <location>
        <begin position="224"/>
        <end position="513"/>
    </location>
</feature>
<dbReference type="GO" id="GO:0005886">
    <property type="term" value="C:plasma membrane"/>
    <property type="evidence" value="ECO:0007669"/>
    <property type="project" value="UniProtKB-SubCell"/>
</dbReference>
<keyword evidence="15" id="KW-1185">Reference proteome</keyword>
<organism evidence="14 15">
    <name type="scientific">Paenibacillus aquistagni</name>
    <dbReference type="NCBI Taxonomy" id="1852522"/>
    <lineage>
        <taxon>Bacteria</taxon>
        <taxon>Bacillati</taxon>
        <taxon>Bacillota</taxon>
        <taxon>Bacilli</taxon>
        <taxon>Bacillales</taxon>
        <taxon>Paenibacillaceae</taxon>
        <taxon>Paenibacillus</taxon>
    </lineage>
</organism>